<comment type="caution">
    <text evidence="2">The sequence shown here is derived from an EMBL/GenBank/DDBJ whole genome shotgun (WGS) entry which is preliminary data.</text>
</comment>
<dbReference type="Gene3D" id="6.10.250.3180">
    <property type="match status" value="1"/>
</dbReference>
<feature type="compositionally biased region" description="Low complexity" evidence="1">
    <location>
        <begin position="368"/>
        <end position="383"/>
    </location>
</feature>
<dbReference type="GO" id="GO:0070449">
    <property type="term" value="C:elongin complex"/>
    <property type="evidence" value="ECO:0007669"/>
    <property type="project" value="InterPro"/>
</dbReference>
<protein>
    <recommendedName>
        <fullName evidence="4">Elongin-A</fullName>
    </recommendedName>
</protein>
<evidence type="ECO:0000313" key="3">
    <source>
        <dbReference type="Proteomes" id="UP001303889"/>
    </source>
</evidence>
<feature type="region of interest" description="Disordered" evidence="1">
    <location>
        <begin position="281"/>
        <end position="500"/>
    </location>
</feature>
<dbReference type="InterPro" id="IPR010684">
    <property type="entry name" value="RNA_pol_II_trans_fac_SIII_A"/>
</dbReference>
<reference evidence="2" key="2">
    <citation type="submission" date="2023-05" db="EMBL/GenBank/DDBJ databases">
        <authorList>
            <consortium name="Lawrence Berkeley National Laboratory"/>
            <person name="Steindorff A."/>
            <person name="Hensen N."/>
            <person name="Bonometti L."/>
            <person name="Westerberg I."/>
            <person name="Brannstrom I.O."/>
            <person name="Guillou S."/>
            <person name="Cros-Aarteil S."/>
            <person name="Calhoun S."/>
            <person name="Haridas S."/>
            <person name="Kuo A."/>
            <person name="Mondo S."/>
            <person name="Pangilinan J."/>
            <person name="Riley R."/>
            <person name="Labutti K."/>
            <person name="Andreopoulos B."/>
            <person name="Lipzen A."/>
            <person name="Chen C."/>
            <person name="Yanf M."/>
            <person name="Daum C."/>
            <person name="Ng V."/>
            <person name="Clum A."/>
            <person name="Ohm R."/>
            <person name="Martin F."/>
            <person name="Silar P."/>
            <person name="Natvig D."/>
            <person name="Lalanne C."/>
            <person name="Gautier V."/>
            <person name="Ament-Velasquez S.L."/>
            <person name="Kruys A."/>
            <person name="Hutchinson M.I."/>
            <person name="Powell A.J."/>
            <person name="Barry K."/>
            <person name="Miller A.N."/>
            <person name="Grigoriev I.V."/>
            <person name="Debuchy R."/>
            <person name="Gladieux P."/>
            <person name="Thoren M.H."/>
            <person name="Johannesson H."/>
        </authorList>
    </citation>
    <scope>NUCLEOTIDE SEQUENCE</scope>
    <source>
        <strain evidence="2">CBS 103.79</strain>
    </source>
</reference>
<gene>
    <name evidence="2" type="ORF">C8A05DRAFT_11581</name>
</gene>
<evidence type="ECO:0000313" key="2">
    <source>
        <dbReference type="EMBL" id="KAK3906702.1"/>
    </source>
</evidence>
<dbReference type="GO" id="GO:0006368">
    <property type="term" value="P:transcription elongation by RNA polymerase II"/>
    <property type="evidence" value="ECO:0007669"/>
    <property type="project" value="InterPro"/>
</dbReference>
<reference evidence="2" key="1">
    <citation type="journal article" date="2023" name="Mol. Phylogenet. Evol.">
        <title>Genome-scale phylogeny and comparative genomics of the fungal order Sordariales.</title>
        <authorList>
            <person name="Hensen N."/>
            <person name="Bonometti L."/>
            <person name="Westerberg I."/>
            <person name="Brannstrom I.O."/>
            <person name="Guillou S."/>
            <person name="Cros-Aarteil S."/>
            <person name="Calhoun S."/>
            <person name="Haridas S."/>
            <person name="Kuo A."/>
            <person name="Mondo S."/>
            <person name="Pangilinan J."/>
            <person name="Riley R."/>
            <person name="LaButti K."/>
            <person name="Andreopoulos B."/>
            <person name="Lipzen A."/>
            <person name="Chen C."/>
            <person name="Yan M."/>
            <person name="Daum C."/>
            <person name="Ng V."/>
            <person name="Clum A."/>
            <person name="Steindorff A."/>
            <person name="Ohm R.A."/>
            <person name="Martin F."/>
            <person name="Silar P."/>
            <person name="Natvig D.O."/>
            <person name="Lalanne C."/>
            <person name="Gautier V."/>
            <person name="Ament-Velasquez S.L."/>
            <person name="Kruys A."/>
            <person name="Hutchinson M.I."/>
            <person name="Powell A.J."/>
            <person name="Barry K."/>
            <person name="Miller A.N."/>
            <person name="Grigoriev I.V."/>
            <person name="Debuchy R."/>
            <person name="Gladieux P."/>
            <person name="Hiltunen Thoren M."/>
            <person name="Johannesson H."/>
        </authorList>
    </citation>
    <scope>NUCLEOTIDE SEQUENCE</scope>
    <source>
        <strain evidence="2">CBS 103.79</strain>
    </source>
</reference>
<sequence>MSELSSTYSLPPQGRLGPRTLAEICLDKALQNSHLITGLGTMAPQYIQRLVKSAPSAAFLHKWELNSDDIYDETEEQWLRLIQKSFSRLMIEHDFVPKHRKSWHKVYDLYKKLNDEKIAADTQKMIQDIAARDEMKQSRQVTVVPGEKYSNLQPHRSKSGWGPPPAKESQSFIAKTRKTLRLEAPRFKIITPAGTLASSASQIKRVPESVRNAHRIAIQPGVLDVNGRRALELERAAQANPQKALRREESEERARLAAPRAKAKANPGYTIIGNVISFDDDEDVDKPAEEDEVDYDDLFGDHLSRDFSPDTIKRTEKSAPKPSAKRARDSTDAAALDRPAKRFQSPSEEPQSTPQVTKPCLPMPTPATPASAPKTAAPASAPKPVLPVPPRRRPKGLSAAPGANSAESICLRRQLLKAPAKRKPTTTATSSSSSGSSPSITSHPASSLPTPAPRTPPHHPTEPVEGEAELEEGLASAEKRRLRHKDGTVTPDRNDLTRRTPLYFDNVPARRIRVLRQPPKLRDH</sequence>
<feature type="compositionally biased region" description="Basic and acidic residues" evidence="1">
    <location>
        <begin position="299"/>
        <end position="319"/>
    </location>
</feature>
<dbReference type="Proteomes" id="UP001303889">
    <property type="component" value="Unassembled WGS sequence"/>
</dbReference>
<feature type="compositionally biased region" description="Polar residues" evidence="1">
    <location>
        <begin position="344"/>
        <end position="356"/>
    </location>
</feature>
<dbReference type="Pfam" id="PF06881">
    <property type="entry name" value="Elongin_A"/>
    <property type="match status" value="1"/>
</dbReference>
<feature type="compositionally biased region" description="Low complexity" evidence="1">
    <location>
        <begin position="425"/>
        <end position="449"/>
    </location>
</feature>
<dbReference type="EMBL" id="MU855321">
    <property type="protein sequence ID" value="KAK3906702.1"/>
    <property type="molecule type" value="Genomic_DNA"/>
</dbReference>
<organism evidence="2 3">
    <name type="scientific">Staphylotrichum tortipilum</name>
    <dbReference type="NCBI Taxonomy" id="2831512"/>
    <lineage>
        <taxon>Eukaryota</taxon>
        <taxon>Fungi</taxon>
        <taxon>Dikarya</taxon>
        <taxon>Ascomycota</taxon>
        <taxon>Pezizomycotina</taxon>
        <taxon>Sordariomycetes</taxon>
        <taxon>Sordariomycetidae</taxon>
        <taxon>Sordariales</taxon>
        <taxon>Chaetomiaceae</taxon>
        <taxon>Staphylotrichum</taxon>
    </lineage>
</organism>
<proteinExistence type="predicted"/>
<evidence type="ECO:0008006" key="4">
    <source>
        <dbReference type="Google" id="ProtNLM"/>
    </source>
</evidence>
<evidence type="ECO:0000256" key="1">
    <source>
        <dbReference type="SAM" id="MobiDB-lite"/>
    </source>
</evidence>
<feature type="compositionally biased region" description="Acidic residues" evidence="1">
    <location>
        <begin position="281"/>
        <end position="298"/>
    </location>
</feature>
<name>A0AAN6MW31_9PEZI</name>
<keyword evidence="3" id="KW-1185">Reference proteome</keyword>
<accession>A0AAN6MW31</accession>
<dbReference type="AlphaFoldDB" id="A0AAN6MW31"/>
<dbReference type="PANTHER" id="PTHR47543:SF2">
    <property type="entry name" value="RNA POLYMERASE II TRANSCRIPTION FACTOR SIII SUBUNIT A"/>
    <property type="match status" value="1"/>
</dbReference>
<dbReference type="PANTHER" id="PTHR47543">
    <property type="entry name" value="OS08G0169600 PROTEIN"/>
    <property type="match status" value="1"/>
</dbReference>